<evidence type="ECO:0000259" key="14">
    <source>
        <dbReference type="PROSITE" id="PS52004"/>
    </source>
</evidence>
<feature type="active site" description="For beta-ketoacyl synthase activity" evidence="12">
    <location>
        <position position="176"/>
    </location>
</feature>
<dbReference type="CDD" id="cd00834">
    <property type="entry name" value="KAS_I_II"/>
    <property type="match status" value="1"/>
</dbReference>
<keyword evidence="6 11" id="KW-0808">Transferase</keyword>
<evidence type="ECO:0000256" key="1">
    <source>
        <dbReference type="ARBA" id="ARBA00005194"/>
    </source>
</evidence>
<evidence type="ECO:0000256" key="5">
    <source>
        <dbReference type="ARBA" id="ARBA00022516"/>
    </source>
</evidence>
<dbReference type="PROSITE" id="PS52004">
    <property type="entry name" value="KS3_2"/>
    <property type="match status" value="1"/>
</dbReference>
<evidence type="ECO:0000256" key="12">
    <source>
        <dbReference type="PIRSR" id="PIRSR000447-1"/>
    </source>
</evidence>
<dbReference type="InterPro" id="IPR016039">
    <property type="entry name" value="Thiolase-like"/>
</dbReference>
<evidence type="ECO:0000256" key="2">
    <source>
        <dbReference type="ARBA" id="ARBA00008467"/>
    </source>
</evidence>
<evidence type="ECO:0000256" key="13">
    <source>
        <dbReference type="RuleBase" id="RU003694"/>
    </source>
</evidence>
<organism evidence="15 16">
    <name type="scientific">Legionella pneumophila</name>
    <dbReference type="NCBI Taxonomy" id="446"/>
    <lineage>
        <taxon>Bacteria</taxon>
        <taxon>Pseudomonadati</taxon>
        <taxon>Pseudomonadota</taxon>
        <taxon>Gammaproteobacteria</taxon>
        <taxon>Legionellales</taxon>
        <taxon>Legionellaceae</taxon>
        <taxon>Legionella</taxon>
    </lineage>
</organism>
<feature type="domain" description="Ketosynthase family 3 (KS3)" evidence="14">
    <location>
        <begin position="2"/>
        <end position="423"/>
    </location>
</feature>
<proteinExistence type="inferred from homology"/>
<name>A0AAN5PK32_LEGPN</name>
<accession>A0AAN5PK32</accession>
<dbReference type="PROSITE" id="PS00606">
    <property type="entry name" value="KS3_1"/>
    <property type="match status" value="1"/>
</dbReference>
<evidence type="ECO:0000256" key="7">
    <source>
        <dbReference type="ARBA" id="ARBA00022832"/>
    </source>
</evidence>
<reference evidence="15" key="2">
    <citation type="submission" date="2019-10" db="EMBL/GenBank/DDBJ databases">
        <authorList>
            <consortium name="NCBI Pathogen Detection Project"/>
        </authorList>
    </citation>
    <scope>NUCLEOTIDE SEQUENCE</scope>
    <source>
        <strain evidence="15">AZ00058701</strain>
    </source>
</reference>
<reference evidence="15" key="1">
    <citation type="journal article" date="2018" name="Genome Biol.">
        <title>SKESA: strategic k-mer extension for scrupulous assemblies.</title>
        <authorList>
            <person name="Souvorov A."/>
            <person name="Agarwala R."/>
            <person name="Lipman D.J."/>
        </authorList>
    </citation>
    <scope>NUCLEOTIDE SEQUENCE</scope>
    <source>
        <strain evidence="15">AZ00058701</strain>
    </source>
</reference>
<dbReference type="Pfam" id="PF02801">
    <property type="entry name" value="Ketoacyl-synt_C"/>
    <property type="match status" value="1"/>
</dbReference>
<keyword evidence="8" id="KW-0443">Lipid metabolism</keyword>
<dbReference type="GO" id="GO:0006633">
    <property type="term" value="P:fatty acid biosynthetic process"/>
    <property type="evidence" value="ECO:0007669"/>
    <property type="project" value="UniProtKB-KW"/>
</dbReference>
<keyword evidence="10 11" id="KW-0012">Acyltransferase</keyword>
<dbReference type="InterPro" id="IPR017568">
    <property type="entry name" value="3-oxoacyl-ACP_synth-2"/>
</dbReference>
<comment type="pathway">
    <text evidence="1 11">Lipid metabolism; fatty acid biosynthesis.</text>
</comment>
<comment type="catalytic activity">
    <reaction evidence="11">
        <text>a fatty acyl-[ACP] + malonyl-[ACP] + H(+) = a 3-oxoacyl-[ACP] + holo-[ACP] + CO2</text>
        <dbReference type="Rhea" id="RHEA:22836"/>
        <dbReference type="Rhea" id="RHEA-COMP:9623"/>
        <dbReference type="Rhea" id="RHEA-COMP:9685"/>
        <dbReference type="Rhea" id="RHEA-COMP:9916"/>
        <dbReference type="Rhea" id="RHEA-COMP:14125"/>
        <dbReference type="ChEBI" id="CHEBI:15378"/>
        <dbReference type="ChEBI" id="CHEBI:16526"/>
        <dbReference type="ChEBI" id="CHEBI:64479"/>
        <dbReference type="ChEBI" id="CHEBI:78449"/>
        <dbReference type="ChEBI" id="CHEBI:78776"/>
        <dbReference type="ChEBI" id="CHEBI:138651"/>
    </reaction>
</comment>
<dbReference type="Pfam" id="PF00109">
    <property type="entry name" value="ketoacyl-synt"/>
    <property type="match status" value="1"/>
</dbReference>
<dbReference type="InterPro" id="IPR000794">
    <property type="entry name" value="Beta-ketoacyl_synthase"/>
</dbReference>
<dbReference type="EC" id="2.3.1.179" evidence="3 11"/>
<dbReference type="FunFam" id="3.40.47.10:FF:000029">
    <property type="entry name" value="3-oxoacyl-[acyl-carrier-protein] synthase 1"/>
    <property type="match status" value="1"/>
</dbReference>
<evidence type="ECO:0000313" key="16">
    <source>
        <dbReference type="Proteomes" id="UP000866496"/>
    </source>
</evidence>
<dbReference type="PIRSF" id="PIRSF000447">
    <property type="entry name" value="KAS_II"/>
    <property type="match status" value="1"/>
</dbReference>
<dbReference type="InterPro" id="IPR018201">
    <property type="entry name" value="Ketoacyl_synth_AS"/>
</dbReference>
<dbReference type="Proteomes" id="UP000866496">
    <property type="component" value="Unassembled WGS sequence"/>
</dbReference>
<evidence type="ECO:0000256" key="6">
    <source>
        <dbReference type="ARBA" id="ARBA00022679"/>
    </source>
</evidence>
<dbReference type="EMBL" id="DACWHX010000021">
    <property type="protein sequence ID" value="HAU1881358.1"/>
    <property type="molecule type" value="Genomic_DNA"/>
</dbReference>
<dbReference type="SMART" id="SM00825">
    <property type="entry name" value="PKS_KS"/>
    <property type="match status" value="1"/>
</dbReference>
<evidence type="ECO:0000256" key="4">
    <source>
        <dbReference type="ARBA" id="ARBA00014657"/>
    </source>
</evidence>
<evidence type="ECO:0000256" key="8">
    <source>
        <dbReference type="ARBA" id="ARBA00023098"/>
    </source>
</evidence>
<dbReference type="RefSeq" id="WP_010946110.1">
    <property type="nucleotide sequence ID" value="NZ_CCZO01000032.1"/>
</dbReference>
<keyword evidence="7" id="KW-0276">Fatty acid metabolism</keyword>
<dbReference type="GO" id="GO:0005829">
    <property type="term" value="C:cytosol"/>
    <property type="evidence" value="ECO:0007669"/>
    <property type="project" value="TreeGrafter"/>
</dbReference>
<dbReference type="PANTHER" id="PTHR11712">
    <property type="entry name" value="POLYKETIDE SYNTHASE-RELATED"/>
    <property type="match status" value="1"/>
</dbReference>
<evidence type="ECO:0000256" key="11">
    <source>
        <dbReference type="PIRNR" id="PIRNR000447"/>
    </source>
</evidence>
<gene>
    <name evidence="15" type="ORF">JBJ86_14040</name>
</gene>
<comment type="catalytic activity">
    <reaction evidence="11">
        <text>(9Z)-hexadecenoyl-[ACP] + malonyl-[ACP] + H(+) = 3-oxo-(11Z)-octadecenoyl-[ACP] + holo-[ACP] + CO2</text>
        <dbReference type="Rhea" id="RHEA:55040"/>
        <dbReference type="Rhea" id="RHEA-COMP:9623"/>
        <dbReference type="Rhea" id="RHEA-COMP:9685"/>
        <dbReference type="Rhea" id="RHEA-COMP:10800"/>
        <dbReference type="Rhea" id="RHEA-COMP:14074"/>
        <dbReference type="ChEBI" id="CHEBI:15378"/>
        <dbReference type="ChEBI" id="CHEBI:16526"/>
        <dbReference type="ChEBI" id="CHEBI:64479"/>
        <dbReference type="ChEBI" id="CHEBI:78449"/>
        <dbReference type="ChEBI" id="CHEBI:83989"/>
        <dbReference type="ChEBI" id="CHEBI:138538"/>
        <dbReference type="EC" id="2.3.1.179"/>
    </reaction>
</comment>
<evidence type="ECO:0000256" key="10">
    <source>
        <dbReference type="ARBA" id="ARBA00023315"/>
    </source>
</evidence>
<keyword evidence="9 11" id="KW-0275">Fatty acid biosynthesis</keyword>
<dbReference type="GO" id="GO:0004315">
    <property type="term" value="F:3-oxoacyl-[acyl-carrier-protein] synthase activity"/>
    <property type="evidence" value="ECO:0007669"/>
    <property type="project" value="UniProtKB-EC"/>
</dbReference>
<dbReference type="InterPro" id="IPR014031">
    <property type="entry name" value="Ketoacyl_synth_C"/>
</dbReference>
<dbReference type="InterPro" id="IPR020841">
    <property type="entry name" value="PKS_Beta-ketoAc_synthase_dom"/>
</dbReference>
<evidence type="ECO:0000256" key="3">
    <source>
        <dbReference type="ARBA" id="ARBA00012356"/>
    </source>
</evidence>
<dbReference type="SUPFAM" id="SSF53901">
    <property type="entry name" value="Thiolase-like"/>
    <property type="match status" value="1"/>
</dbReference>
<evidence type="ECO:0000256" key="9">
    <source>
        <dbReference type="ARBA" id="ARBA00023160"/>
    </source>
</evidence>
<comment type="similarity">
    <text evidence="2 11 13">Belongs to the thiolase-like superfamily. Beta-ketoacyl-ACP synthases family.</text>
</comment>
<dbReference type="GeneID" id="57034364"/>
<comment type="caution">
    <text evidence="15">The sequence shown here is derived from an EMBL/GenBank/DDBJ whole genome shotgun (WGS) entry which is preliminary data.</text>
</comment>
<comment type="function">
    <text evidence="11">Involved in the type II fatty acid elongation cycle. Catalyzes the elongation of a wide range of acyl-ACP by the addition of two carbons from malonyl-ACP to an acyl acceptor. Can efficiently catalyze the conversion of palmitoleoyl-ACP (cis-hexadec-9-enoyl-ACP) to cis-vaccenoyl-ACP (cis-octadec-11-enoyl-ACP), an essential step in the thermal regulation of fatty acid composition.</text>
</comment>
<dbReference type="AlphaFoldDB" id="A0AAN5PK32"/>
<sequence length="430" mass="45891">MKRRVAITGLGVVSPLGNDVSTTWMNLIAGHSGIDSIKQFDASAFPTTIAAEVKNFSPDTSISGKHTRFIMSFTHFALEAARQAFEDASIFPTKQTSDRWGIVTGSGMMTAEFEYLTRFQQACAAGGEIDWGKLQSNSRDFYNLVDFGKTTSNSGLSLLIQQYGITGYASSVHTACASGGQALGLAMQVIRRGEADFMLAGGFDSMINPLGLSSFCLLGALSTYNETPQTASRPFDATRNGFVLGEGAAFLILEEWSKAKARGAKIYAELAGEGNSLSSYRITDSHPNGDGAIQAIKRALEDAGVQPRDVDYINAHGTSTKMNDLSETNAIKVVFGDRIANLPVSSTKSQTGHLIAAAGALEAVLSVKSIEQAQVPKTANLKTPDPECDLDYVVDGPREKSLGVVLSNSFGFGGSNSCLLFKHPEFEETK</sequence>
<dbReference type="Gene3D" id="3.40.47.10">
    <property type="match status" value="1"/>
</dbReference>
<keyword evidence="5 11" id="KW-0444">Lipid biosynthesis</keyword>
<evidence type="ECO:0000313" key="15">
    <source>
        <dbReference type="EMBL" id="HAU1881358.1"/>
    </source>
</evidence>
<dbReference type="PANTHER" id="PTHR11712:SF336">
    <property type="entry name" value="3-OXOACYL-[ACYL-CARRIER-PROTEIN] SYNTHASE, MITOCHONDRIAL"/>
    <property type="match status" value="1"/>
</dbReference>
<protein>
    <recommendedName>
        <fullName evidence="4 11">3-oxoacyl-[acyl-carrier-protein] synthase 2</fullName>
        <ecNumber evidence="3 11">2.3.1.179</ecNumber>
    </recommendedName>
</protein>
<dbReference type="InterPro" id="IPR014030">
    <property type="entry name" value="Ketoacyl_synth_N"/>
</dbReference>